<dbReference type="PANTHER" id="PTHR10169:SF36">
    <property type="entry name" value="DNA TOPOISOMERASE 2-BETA"/>
    <property type="match status" value="1"/>
</dbReference>
<feature type="compositionally biased region" description="Basic and acidic residues" evidence="16">
    <location>
        <begin position="1312"/>
        <end position="1322"/>
    </location>
</feature>
<evidence type="ECO:0000256" key="2">
    <source>
        <dbReference type="ARBA" id="ARBA00001946"/>
    </source>
</evidence>
<dbReference type="Pfam" id="PF02518">
    <property type="entry name" value="HATPase_c"/>
    <property type="match status" value="1"/>
</dbReference>
<dbReference type="Gene3D" id="3.40.50.670">
    <property type="match status" value="1"/>
</dbReference>
<feature type="compositionally biased region" description="Basic residues" evidence="16">
    <location>
        <begin position="1467"/>
        <end position="1476"/>
    </location>
</feature>
<comment type="subcellular location">
    <subcellularLocation>
        <location evidence="3">Nucleus</location>
        <location evidence="3">Nucleolus</location>
    </subcellularLocation>
    <subcellularLocation>
        <location evidence="4">Nucleus</location>
        <location evidence="4">Nucleoplasm</location>
    </subcellularLocation>
</comment>
<dbReference type="InterPro" id="IPR014721">
    <property type="entry name" value="Ribsml_uS5_D2-typ_fold_subgr"/>
</dbReference>
<feature type="compositionally biased region" description="Acidic residues" evidence="16">
    <location>
        <begin position="1351"/>
        <end position="1370"/>
    </location>
</feature>
<evidence type="ECO:0000259" key="18">
    <source>
        <dbReference type="PROSITE" id="PS52040"/>
    </source>
</evidence>
<dbReference type="GO" id="GO:0031290">
    <property type="term" value="P:retinal ganglion cell axon guidance"/>
    <property type="evidence" value="ECO:0007669"/>
    <property type="project" value="Ensembl"/>
</dbReference>
<dbReference type="SMART" id="SM00433">
    <property type="entry name" value="TOP2c"/>
    <property type="match status" value="1"/>
</dbReference>
<feature type="region of interest" description="Disordered" evidence="16">
    <location>
        <begin position="1238"/>
        <end position="1400"/>
    </location>
</feature>
<dbReference type="SUPFAM" id="SSF55874">
    <property type="entry name" value="ATPase domain of HSP90 chaperone/DNA topoisomerase II/histidine kinase"/>
    <property type="match status" value="1"/>
</dbReference>
<dbReference type="GO" id="GO:0003677">
    <property type="term" value="F:DNA binding"/>
    <property type="evidence" value="ECO:0007669"/>
    <property type="project" value="UniProtKB-UniRule"/>
</dbReference>
<dbReference type="SUPFAM" id="SSF54211">
    <property type="entry name" value="Ribosomal protein S5 domain 2-like"/>
    <property type="match status" value="1"/>
</dbReference>
<dbReference type="InterPro" id="IPR006171">
    <property type="entry name" value="TOPRIM_dom"/>
</dbReference>
<dbReference type="Gene3D" id="3.30.565.10">
    <property type="entry name" value="Histidine kinase-like ATPase, C-terminal domain"/>
    <property type="match status" value="1"/>
</dbReference>
<accession>A0A3P9CLN8</accession>
<evidence type="ECO:0000256" key="8">
    <source>
        <dbReference type="ARBA" id="ARBA00022840"/>
    </source>
</evidence>
<dbReference type="GO" id="GO:0003918">
    <property type="term" value="F:DNA topoisomerase type II (double strand cut, ATP-hydrolyzing) activity"/>
    <property type="evidence" value="ECO:0007669"/>
    <property type="project" value="UniProtKB-UniRule"/>
</dbReference>
<feature type="region of interest" description="Disordered" evidence="16">
    <location>
        <begin position="1425"/>
        <end position="1547"/>
    </location>
</feature>
<evidence type="ECO:0000256" key="13">
    <source>
        <dbReference type="ARBA" id="ARBA00023242"/>
    </source>
</evidence>
<evidence type="ECO:0000256" key="1">
    <source>
        <dbReference type="ARBA" id="ARBA00000185"/>
    </source>
</evidence>
<feature type="compositionally biased region" description="Basic and acidic residues" evidence="16">
    <location>
        <begin position="1518"/>
        <end position="1533"/>
    </location>
</feature>
<dbReference type="PROSITE" id="PS50880">
    <property type="entry name" value="TOPRIM"/>
    <property type="match status" value="1"/>
</dbReference>
<dbReference type="InterPro" id="IPR031660">
    <property type="entry name" value="TOPRIM_C"/>
</dbReference>
<dbReference type="GO" id="GO:0005730">
    <property type="term" value="C:nucleolus"/>
    <property type="evidence" value="ECO:0007669"/>
    <property type="project" value="UniProtKB-SubCell"/>
</dbReference>
<dbReference type="InterPro" id="IPR020568">
    <property type="entry name" value="Ribosomal_Su5_D2-typ_SF"/>
</dbReference>
<dbReference type="GO" id="GO:0010842">
    <property type="term" value="P:retina layer formation"/>
    <property type="evidence" value="ECO:0007669"/>
    <property type="project" value="Ensembl"/>
</dbReference>
<dbReference type="FunFam" id="3.30.1490.30:FF:000001">
    <property type="entry name" value="DNA topoisomerase 2"/>
    <property type="match status" value="1"/>
</dbReference>
<dbReference type="PRINTS" id="PR00418">
    <property type="entry name" value="TPI2FAMILY"/>
</dbReference>
<feature type="active site" description="O-(5'-phospho-DNA)-tyrosine intermediate" evidence="14">
    <location>
        <position position="824"/>
    </location>
</feature>
<sequence length="1547" mass="174809">MSNGATGSGDLAWMVSLFGTREAANGRGDAGKMEGAKKGSKLSVERVYQKKTQLEHILLRPDTYIGSVEPITQQMWVFDEEIGMNQREITYVPGLYKIFDEILVNAADNKQRDKNMTAIKITIDPESNTISIWNNGKGIPVVEHKDEKMYVPALIFGHLLTSSNYDDEEKKVTGGRNGYGAKLCNIFSTKFTVETACKEYRHSFKQTWQNNMTKTSEPKIKFFDGDDFTSVTFQPDLSKFKMEKLDKDIVALLTRRAYDVAGSCRGVKVSLNGKKLPVNGFRSYVDLYVKDKLDETGVALKVVHETVNDRWEVCLTMSEKGFQQISFVNSIATTKGGRHIDYVVDQIVAKLIEVVKKKNKAGVSVKPFQVKNHIWVFVNALIENPSFDSQTKENMTLQTKSFGSKCLLSDKFIRAATNCGIVESILNWVKFKAQTQLNKKCSSVKHSKIKGIPKLDDANDAGGKHSSECTLILTEGDSAKSLAVSGLGVIGRDRYGVFPLRGKILNVREATHKQIMENAEINNIIKIVGLQYKKSYDDPESLRSLRYGKIMIMTDQDQDGSHIKGLLINFFHHNWPSLEAHHYHFIKPIKFLLIIYFQATKNKQELAFYSIPEFDEWKKHTENYKTWHIKYYKGLGTSTSKEAKEYFADMEKHRITFRYTGAEDDAAITLAFSKKKTDDRKEWLTNFMEDRRQRRMHGLPEQYLYGTHARHLSYNDFINKELILFSNSDNERSIPSLVDGLKPGQRKVLFTCLKRNDKREVKVAQLAGSVAEMSAYHHGEQALMMTIVNLAQNFVGSNNVNILQPLGQFGTRINGGKDAASPRYIFTMLSPLAKLLFPAVDSNLLKFLYDDNQKVEPEWYIPIIPMVLVNGAEGIGTGWACKIPNYDPREIVNNINRMLKHQDPLPMLPSYKNFKGIIHELGQNQYLVSGEVSVIDKNTIEITELPVRTWTQAYKESVLEPMLQGTDKTPALINDYKEYHTDATVKFVVRMSEEKLAQAEAAGLHKVFKLQSSLTCNSMVLFDHMGCLKRYDSVQDILKEFFELRLHYYKLRKDWLLGNLGAEAAKLSNQARFVLEKIEGKIVIENKSKRELIRMLVQKGFESDPVAAWTKAQEKSQEEDYKDGNESDGSVDSGSTSGPNFNYILNMPLWCLTKEKVDELLKQRDQKVFYRSLHRLTSVILTSQEREEQSLGKAIKLVKGKVGKPKVKKMNLEETMPSPFGRRVEPPTQAIKSDAAKKLIKKKKGDSDPALKLEFDEDGLGGEGGGGENMAAKPKAPRVKKEKKEPGAPKVRKPPAPKGTGAPAKKVKKRNPWSDDESKSESDLEDSEPIIPRETKSQRASASKPKYTFDFSEEEDEEEADEEENADDEPPSSPARSFKDDFAFPDDDNDEAYTSPKQKAQMCHSYSLMHVQHLKTRCLFSVAAKKPSDAAPKPKKPPAPKAKKPDKSIWDSDSDTGSKKPAPALKGKGRGRKRKGSGSEDEYSPMKKMSKPPGRKPQKPPSDDEDDSNSMSGLSALTRDRPGRAKKEVKYFNESENEEEDDDDMFD</sequence>
<dbReference type="STRING" id="106582.ENSMZEP00005023245"/>
<evidence type="ECO:0000313" key="19">
    <source>
        <dbReference type="Ensembl" id="ENSMZEP00005023245.1"/>
    </source>
</evidence>
<keyword evidence="6" id="KW-0479">Metal-binding</keyword>
<keyword evidence="7 15" id="KW-0547">Nucleotide-binding</keyword>
<dbReference type="GO" id="GO:0005524">
    <property type="term" value="F:ATP binding"/>
    <property type="evidence" value="ECO:0007669"/>
    <property type="project" value="UniProtKB-UniRule"/>
</dbReference>
<dbReference type="CDD" id="cd00187">
    <property type="entry name" value="TOP4c"/>
    <property type="match status" value="1"/>
</dbReference>
<feature type="compositionally biased region" description="Basic residues" evidence="16">
    <location>
        <begin position="1433"/>
        <end position="1442"/>
    </location>
</feature>
<keyword evidence="8 15" id="KW-0067">ATP-binding</keyword>
<dbReference type="GeneTree" id="ENSGT00940000157921"/>
<dbReference type="SUPFAM" id="SSF56719">
    <property type="entry name" value="Type II DNA topoisomerase"/>
    <property type="match status" value="1"/>
</dbReference>
<dbReference type="InterPro" id="IPR001154">
    <property type="entry name" value="TopoII_euk"/>
</dbReference>
<dbReference type="PANTHER" id="PTHR10169">
    <property type="entry name" value="DNA TOPOISOMERASE/GYRASE"/>
    <property type="match status" value="1"/>
</dbReference>
<dbReference type="GO" id="GO:0046872">
    <property type="term" value="F:metal ion binding"/>
    <property type="evidence" value="ECO:0007669"/>
    <property type="project" value="UniProtKB-KW"/>
</dbReference>
<feature type="compositionally biased region" description="Basic residues" evidence="16">
    <location>
        <begin position="1488"/>
        <end position="1498"/>
    </location>
</feature>
<dbReference type="Ensembl" id="ENSMZET00005024006.1">
    <property type="protein sequence ID" value="ENSMZEP00005023245.1"/>
    <property type="gene ID" value="ENSMZEG00005017395.1"/>
</dbReference>
<dbReference type="InterPro" id="IPR034157">
    <property type="entry name" value="TOPRIM_TopoII"/>
</dbReference>
<dbReference type="Pfam" id="PF00204">
    <property type="entry name" value="DNA_gyraseB"/>
    <property type="match status" value="1"/>
</dbReference>
<evidence type="ECO:0000256" key="6">
    <source>
        <dbReference type="ARBA" id="ARBA00022723"/>
    </source>
</evidence>
<dbReference type="Pfam" id="PF16898">
    <property type="entry name" value="TOPRIM_C"/>
    <property type="match status" value="1"/>
</dbReference>
<comment type="cofactor">
    <cofactor evidence="15">
        <name>Ca(2+)</name>
        <dbReference type="ChEBI" id="CHEBI:29108"/>
    </cofactor>
    <cofactor evidence="15">
        <name>Mg(2+)</name>
        <dbReference type="ChEBI" id="CHEBI:18420"/>
    </cofactor>
    <cofactor evidence="15">
        <name>Mn(2+)</name>
        <dbReference type="ChEBI" id="CHEBI:29035"/>
    </cofactor>
</comment>
<dbReference type="FunFam" id="3.40.50.670:FF:000001">
    <property type="entry name" value="DNA topoisomerase 2"/>
    <property type="match status" value="2"/>
</dbReference>
<dbReference type="InterPro" id="IPR001241">
    <property type="entry name" value="Topo_IIA"/>
</dbReference>
<dbReference type="Gene3D" id="3.30.1490.30">
    <property type="match status" value="1"/>
</dbReference>
<evidence type="ECO:0000256" key="3">
    <source>
        <dbReference type="ARBA" id="ARBA00004604"/>
    </source>
</evidence>
<organism evidence="19 20">
    <name type="scientific">Maylandia zebra</name>
    <name type="common">zebra mbuna</name>
    <dbReference type="NCBI Taxonomy" id="106582"/>
    <lineage>
        <taxon>Eukaryota</taxon>
        <taxon>Metazoa</taxon>
        <taxon>Chordata</taxon>
        <taxon>Craniata</taxon>
        <taxon>Vertebrata</taxon>
        <taxon>Euteleostomi</taxon>
        <taxon>Actinopterygii</taxon>
        <taxon>Neopterygii</taxon>
        <taxon>Teleostei</taxon>
        <taxon>Neoteleostei</taxon>
        <taxon>Acanthomorphata</taxon>
        <taxon>Ovalentaria</taxon>
        <taxon>Cichlomorphae</taxon>
        <taxon>Cichliformes</taxon>
        <taxon>Cichlidae</taxon>
        <taxon>African cichlids</taxon>
        <taxon>Pseudocrenilabrinae</taxon>
        <taxon>Haplochromini</taxon>
        <taxon>Maylandia</taxon>
        <taxon>Maylandia zebra complex</taxon>
    </lineage>
</organism>
<comment type="similarity">
    <text evidence="5 15">Belongs to the type II topoisomerase family.</text>
</comment>
<dbReference type="InterPro" id="IPR036890">
    <property type="entry name" value="HATPase_C_sf"/>
</dbReference>
<dbReference type="Gene3D" id="3.90.199.10">
    <property type="entry name" value="Topoisomerase II, domain 5"/>
    <property type="match status" value="1"/>
</dbReference>
<evidence type="ECO:0000256" key="9">
    <source>
        <dbReference type="ARBA" id="ARBA00022842"/>
    </source>
</evidence>
<dbReference type="PROSITE" id="PS52040">
    <property type="entry name" value="TOPO_IIA"/>
    <property type="match status" value="1"/>
</dbReference>
<evidence type="ECO:0000256" key="11">
    <source>
        <dbReference type="ARBA" id="ARBA00023125"/>
    </source>
</evidence>
<dbReference type="InterPro" id="IPR013758">
    <property type="entry name" value="Topo_IIA_A/C_ab"/>
</dbReference>
<dbReference type="CDD" id="cd03365">
    <property type="entry name" value="TOPRIM_TopoIIA"/>
    <property type="match status" value="1"/>
</dbReference>
<evidence type="ECO:0000256" key="14">
    <source>
        <dbReference type="PROSITE-ProRule" id="PRU01384"/>
    </source>
</evidence>
<comment type="cofactor">
    <cofactor evidence="2">
        <name>Mg(2+)</name>
        <dbReference type="ChEBI" id="CHEBI:18420"/>
    </cofactor>
</comment>
<dbReference type="Pfam" id="PF00521">
    <property type="entry name" value="DNA_topoisoIV"/>
    <property type="match status" value="1"/>
</dbReference>
<dbReference type="FunFam" id="3.30.565.10:FF:000004">
    <property type="entry name" value="DNA topoisomerase 2"/>
    <property type="match status" value="1"/>
</dbReference>
<keyword evidence="20" id="KW-1185">Reference proteome</keyword>
<dbReference type="FunFam" id="3.90.199.10:FF:000002">
    <property type="entry name" value="DNA topoisomerase 2"/>
    <property type="match status" value="1"/>
</dbReference>
<name>A0A3P9CLN8_9CICH</name>
<dbReference type="InterPro" id="IPR013759">
    <property type="entry name" value="Topo_IIA_B_C"/>
</dbReference>
<dbReference type="GO" id="GO:0005654">
    <property type="term" value="C:nucleoplasm"/>
    <property type="evidence" value="ECO:0007669"/>
    <property type="project" value="UniProtKB-SubCell"/>
</dbReference>
<dbReference type="InterPro" id="IPR018522">
    <property type="entry name" value="TopoIIA_CS"/>
</dbReference>
<dbReference type="Pfam" id="PF01751">
    <property type="entry name" value="Toprim"/>
    <property type="match status" value="1"/>
</dbReference>
<dbReference type="FunFam" id="3.30.230.10:FF:000008">
    <property type="entry name" value="DNA topoisomerase 2"/>
    <property type="match status" value="1"/>
</dbReference>
<dbReference type="CDD" id="cd16930">
    <property type="entry name" value="HATPase_TopII-like"/>
    <property type="match status" value="1"/>
</dbReference>
<comment type="subunit">
    <text evidence="15">Homodimer.</text>
</comment>
<dbReference type="InterPro" id="IPR002205">
    <property type="entry name" value="Topo_IIA_dom_A"/>
</dbReference>
<keyword evidence="13" id="KW-0539">Nucleus</keyword>
<evidence type="ECO:0000256" key="16">
    <source>
        <dbReference type="SAM" id="MobiDB-lite"/>
    </source>
</evidence>
<dbReference type="GO" id="GO:0000712">
    <property type="term" value="P:resolution of meiotic recombination intermediates"/>
    <property type="evidence" value="ECO:0007669"/>
    <property type="project" value="TreeGrafter"/>
</dbReference>
<dbReference type="InterPro" id="IPR050634">
    <property type="entry name" value="DNA_Topoisomerase_II"/>
</dbReference>
<dbReference type="Gene3D" id="3.30.230.10">
    <property type="match status" value="1"/>
</dbReference>
<dbReference type="Gene3D" id="3.30.1360.40">
    <property type="match status" value="1"/>
</dbReference>
<evidence type="ECO:0000256" key="10">
    <source>
        <dbReference type="ARBA" id="ARBA00023029"/>
    </source>
</evidence>
<dbReference type="InterPro" id="IPR013757">
    <property type="entry name" value="Topo_IIA_A_a_sf"/>
</dbReference>
<keyword evidence="9" id="KW-0460">Magnesium</keyword>
<feature type="domain" description="Topo IIA-type catalytic" evidence="18">
    <location>
        <begin position="734"/>
        <end position="1189"/>
    </location>
</feature>
<evidence type="ECO:0000256" key="5">
    <source>
        <dbReference type="ARBA" id="ARBA00011080"/>
    </source>
</evidence>
<comment type="function">
    <text evidence="15">Key decatenating enzyme that alters DNA topology by binding to two double-stranded DNA molecules, generating a double-stranded break in one of the strands, passing the intact strand through the broken strand, and religating the broken strand.</text>
</comment>
<dbReference type="CDD" id="cd03481">
    <property type="entry name" value="TopoIIA_Trans_ScTopoIIA"/>
    <property type="match status" value="1"/>
</dbReference>
<evidence type="ECO:0000256" key="4">
    <source>
        <dbReference type="ARBA" id="ARBA00004642"/>
    </source>
</evidence>
<reference evidence="19 20" key="1">
    <citation type="journal article" date="2014" name="Nature">
        <title>The genomic substrate for adaptive radiation in African cichlid fish.</title>
        <authorList>
            <person name="Brawand D."/>
            <person name="Wagner C.E."/>
            <person name="Li Y.I."/>
            <person name="Malinsky M."/>
            <person name="Keller I."/>
            <person name="Fan S."/>
            <person name="Simakov O."/>
            <person name="Ng A.Y."/>
            <person name="Lim Z.W."/>
            <person name="Bezault E."/>
            <person name="Turner-Maier J."/>
            <person name="Johnson J."/>
            <person name="Alcazar R."/>
            <person name="Noh H.J."/>
            <person name="Russell P."/>
            <person name="Aken B."/>
            <person name="Alfoldi J."/>
            <person name="Amemiya C."/>
            <person name="Azzouzi N."/>
            <person name="Baroiller J.F."/>
            <person name="Barloy-Hubler F."/>
            <person name="Berlin A."/>
            <person name="Bloomquist R."/>
            <person name="Carleton K.L."/>
            <person name="Conte M.A."/>
            <person name="D'Cotta H."/>
            <person name="Eshel O."/>
            <person name="Gaffney L."/>
            <person name="Galibert F."/>
            <person name="Gante H.F."/>
            <person name="Gnerre S."/>
            <person name="Greuter L."/>
            <person name="Guyon R."/>
            <person name="Haddad N.S."/>
            <person name="Haerty W."/>
            <person name="Harris R.M."/>
            <person name="Hofmann H.A."/>
            <person name="Hourlier T."/>
            <person name="Hulata G."/>
            <person name="Jaffe D.B."/>
            <person name="Lara M."/>
            <person name="Lee A.P."/>
            <person name="MacCallum I."/>
            <person name="Mwaiko S."/>
            <person name="Nikaido M."/>
            <person name="Nishihara H."/>
            <person name="Ozouf-Costaz C."/>
            <person name="Penman D.J."/>
            <person name="Przybylski D."/>
            <person name="Rakotomanga M."/>
            <person name="Renn S.C.P."/>
            <person name="Ribeiro F.J."/>
            <person name="Ron M."/>
            <person name="Salzburger W."/>
            <person name="Sanchez-Pulido L."/>
            <person name="Santos M.E."/>
            <person name="Searle S."/>
            <person name="Sharpe T."/>
            <person name="Swofford R."/>
            <person name="Tan F.J."/>
            <person name="Williams L."/>
            <person name="Young S."/>
            <person name="Yin S."/>
            <person name="Okada N."/>
            <person name="Kocher T.D."/>
            <person name="Miska E.A."/>
            <person name="Lander E.S."/>
            <person name="Venkatesh B."/>
            <person name="Fernald R.D."/>
            <person name="Meyer A."/>
            <person name="Ponting C.P."/>
            <person name="Streelman J.T."/>
            <person name="Lindblad-Toh K."/>
            <person name="Seehausen O."/>
            <person name="Di Palma F."/>
        </authorList>
    </citation>
    <scope>NUCLEOTIDE SEQUENCE</scope>
</reference>
<dbReference type="EC" id="5.6.2.2" evidence="15"/>
<feature type="region of interest" description="Disordered" evidence="16">
    <location>
        <begin position="1112"/>
        <end position="1135"/>
    </location>
</feature>
<feature type="domain" description="Toprim" evidence="17">
    <location>
        <begin position="469"/>
        <end position="586"/>
    </location>
</feature>
<reference evidence="19" key="2">
    <citation type="submission" date="2025-08" db="UniProtKB">
        <authorList>
            <consortium name="Ensembl"/>
        </authorList>
    </citation>
    <scope>IDENTIFICATION</scope>
</reference>
<feature type="compositionally biased region" description="Acidic residues" evidence="16">
    <location>
        <begin position="1535"/>
        <end position="1547"/>
    </location>
</feature>
<dbReference type="FunFam" id="1.10.268.10:FF:000002">
    <property type="entry name" value="DNA topoisomerase 2"/>
    <property type="match status" value="1"/>
</dbReference>
<keyword evidence="11 14" id="KW-0238">DNA-binding</keyword>
<evidence type="ECO:0000256" key="15">
    <source>
        <dbReference type="RuleBase" id="RU362094"/>
    </source>
</evidence>
<evidence type="ECO:0000313" key="20">
    <source>
        <dbReference type="Proteomes" id="UP000265160"/>
    </source>
</evidence>
<evidence type="ECO:0000256" key="12">
    <source>
        <dbReference type="ARBA" id="ARBA00023235"/>
    </source>
</evidence>
<dbReference type="GO" id="GO:0048884">
    <property type="term" value="P:neuromast development"/>
    <property type="evidence" value="ECO:0007669"/>
    <property type="project" value="Ensembl"/>
</dbReference>
<dbReference type="FunFam" id="3.30.1360.40:FF:000003">
    <property type="entry name" value="DNA topoisomerase 2"/>
    <property type="match status" value="1"/>
</dbReference>
<dbReference type="InterPro" id="IPR012542">
    <property type="entry name" value="DTHCT"/>
</dbReference>
<dbReference type="InterPro" id="IPR013760">
    <property type="entry name" value="Topo_IIA-like_dom_sf"/>
</dbReference>
<evidence type="ECO:0000256" key="7">
    <source>
        <dbReference type="ARBA" id="ARBA00022741"/>
    </source>
</evidence>
<dbReference type="SMART" id="SM00434">
    <property type="entry name" value="TOP4c"/>
    <property type="match status" value="1"/>
</dbReference>
<dbReference type="PROSITE" id="PS00177">
    <property type="entry name" value="TOPOISOMERASE_II"/>
    <property type="match status" value="1"/>
</dbReference>
<dbReference type="Pfam" id="PF08070">
    <property type="entry name" value="DTHCT"/>
    <property type="match status" value="1"/>
</dbReference>
<keyword evidence="10 14" id="KW-0799">Topoisomerase</keyword>
<dbReference type="GO" id="GO:0006265">
    <property type="term" value="P:DNA topological change"/>
    <property type="evidence" value="ECO:0007669"/>
    <property type="project" value="UniProtKB-UniRule"/>
</dbReference>
<keyword evidence="12 14" id="KW-0413">Isomerase</keyword>
<dbReference type="GO" id="GO:0000819">
    <property type="term" value="P:sister chromatid segregation"/>
    <property type="evidence" value="ECO:0007669"/>
    <property type="project" value="TreeGrafter"/>
</dbReference>
<dbReference type="InterPro" id="IPR013506">
    <property type="entry name" value="Topo_IIA_bsu_dom2"/>
</dbReference>
<dbReference type="InterPro" id="IPR003594">
    <property type="entry name" value="HATPase_dom"/>
</dbReference>
<dbReference type="GO" id="GO:0007412">
    <property type="term" value="P:axon target recognition"/>
    <property type="evidence" value="ECO:0007669"/>
    <property type="project" value="Ensembl"/>
</dbReference>
<feature type="compositionally biased region" description="Basic and acidic residues" evidence="16">
    <location>
        <begin position="1112"/>
        <end position="1125"/>
    </location>
</feature>
<feature type="compositionally biased region" description="Basic and acidic residues" evidence="16">
    <location>
        <begin position="1245"/>
        <end position="1254"/>
    </location>
</feature>
<dbReference type="Gene3D" id="1.10.268.10">
    <property type="entry name" value="Topoisomerase, domain 3"/>
    <property type="match status" value="1"/>
</dbReference>
<evidence type="ECO:0000259" key="17">
    <source>
        <dbReference type="PROSITE" id="PS50880"/>
    </source>
</evidence>
<protein>
    <recommendedName>
        <fullName evidence="15">DNA topoisomerase 2</fullName>
        <ecNumber evidence="15">5.6.2.2</ecNumber>
    </recommendedName>
</protein>
<proteinExistence type="inferred from homology"/>
<dbReference type="Proteomes" id="UP000265160">
    <property type="component" value="LG22"/>
</dbReference>
<dbReference type="PRINTS" id="PR01158">
    <property type="entry name" value="TOPISMRASEII"/>
</dbReference>
<reference evidence="19" key="3">
    <citation type="submission" date="2025-09" db="UniProtKB">
        <authorList>
            <consortium name="Ensembl"/>
        </authorList>
    </citation>
    <scope>IDENTIFICATION</scope>
</reference>
<comment type="catalytic activity">
    <reaction evidence="1 14 15">
        <text>ATP-dependent breakage, passage and rejoining of double-stranded DNA.</text>
        <dbReference type="EC" id="5.6.2.2"/>
    </reaction>
</comment>